<dbReference type="PROSITE" id="PS50018">
    <property type="entry name" value="RAS_GTPASE_ACTIV_2"/>
    <property type="match status" value="1"/>
</dbReference>
<name>A0A0P1A8Z7_PLAHL</name>
<keyword evidence="4" id="KW-1185">Reference proteome</keyword>
<dbReference type="InterPro" id="IPR001936">
    <property type="entry name" value="RasGAP_dom"/>
</dbReference>
<evidence type="ECO:0000313" key="3">
    <source>
        <dbReference type="EMBL" id="CEG37190.1"/>
    </source>
</evidence>
<sequence>MALSDWLAAQSVFSDTGVAFLNERLPFLPRHVQRLLEHQCVDPINVQPAQIIPAGVEENHSTDATVLIVELAVQGNNIVGASQLPWILQRRRSQSELPRLYELERAVQAEIKDICGREELFLRSTSELTSLMKKLGQKHGRAYFRYVLRNVFGEKSMLYEVCGPPSTKQVCAYAKSVIQRMAKAIHFAPLVLRACCYYMLTEFRKAFPDCKQDARIVVGSLLFLRIICPALIKPEMFDFPAHTSQSLPVAVQIAKILQHTLSGTPVGDSNSGCDDSNAFINTYQPFVASFLVRFPQLRVVSGCDEPSQMSEWCELAAWDGRNVSSSGTSNWRASQFWNVQRPTGKFRGLSLSVSDVIKNKKKFSLRFWSRGSTGDVNVSQRPTPSNS</sequence>
<dbReference type="RefSeq" id="XP_024573559.1">
    <property type="nucleotide sequence ID" value="XM_024722488.1"/>
</dbReference>
<dbReference type="PANTHER" id="PTHR10194:SF60">
    <property type="entry name" value="RAS GTPASE-ACTIVATING PROTEIN RASKOL"/>
    <property type="match status" value="1"/>
</dbReference>
<dbReference type="SUPFAM" id="SSF48350">
    <property type="entry name" value="GTPase activation domain, GAP"/>
    <property type="match status" value="1"/>
</dbReference>
<dbReference type="OMA" id="ECKHDAR"/>
<dbReference type="OrthoDB" id="1562946at2759"/>
<reference evidence="4" key="1">
    <citation type="submission" date="2014-09" db="EMBL/GenBank/DDBJ databases">
        <authorList>
            <person name="Sharma Rahul"/>
            <person name="Thines Marco"/>
        </authorList>
    </citation>
    <scope>NUCLEOTIDE SEQUENCE [LARGE SCALE GENOMIC DNA]</scope>
</reference>
<evidence type="ECO:0000313" key="4">
    <source>
        <dbReference type="Proteomes" id="UP000054928"/>
    </source>
</evidence>
<dbReference type="Gene3D" id="1.10.506.10">
    <property type="entry name" value="GTPase Activation - p120gap, domain 1"/>
    <property type="match status" value="1"/>
</dbReference>
<feature type="domain" description="Ras-GAP" evidence="2">
    <location>
        <begin position="103"/>
        <end position="262"/>
    </location>
</feature>
<dbReference type="PANTHER" id="PTHR10194">
    <property type="entry name" value="RAS GTPASE-ACTIVATING PROTEINS"/>
    <property type="match status" value="1"/>
</dbReference>
<dbReference type="GeneID" id="36399691"/>
<dbReference type="EMBL" id="CCYD01000261">
    <property type="protein sequence ID" value="CEG37190.1"/>
    <property type="molecule type" value="Genomic_DNA"/>
</dbReference>
<evidence type="ECO:0000256" key="1">
    <source>
        <dbReference type="ARBA" id="ARBA00022468"/>
    </source>
</evidence>
<dbReference type="Pfam" id="PF00616">
    <property type="entry name" value="RasGAP"/>
    <property type="match status" value="1"/>
</dbReference>
<organism evidence="3 4">
    <name type="scientific">Plasmopara halstedii</name>
    <name type="common">Downy mildew of sunflower</name>
    <dbReference type="NCBI Taxonomy" id="4781"/>
    <lineage>
        <taxon>Eukaryota</taxon>
        <taxon>Sar</taxon>
        <taxon>Stramenopiles</taxon>
        <taxon>Oomycota</taxon>
        <taxon>Peronosporomycetes</taxon>
        <taxon>Peronosporales</taxon>
        <taxon>Peronosporaceae</taxon>
        <taxon>Plasmopara</taxon>
    </lineage>
</organism>
<dbReference type="CDD" id="cd04519">
    <property type="entry name" value="RasGAP"/>
    <property type="match status" value="1"/>
</dbReference>
<dbReference type="Proteomes" id="UP000054928">
    <property type="component" value="Unassembled WGS sequence"/>
</dbReference>
<protein>
    <submittedName>
        <fullName evidence="3">Ira2 protein</fullName>
    </submittedName>
</protein>
<evidence type="ECO:0000259" key="2">
    <source>
        <dbReference type="PROSITE" id="PS50018"/>
    </source>
</evidence>
<proteinExistence type="predicted"/>
<accession>A0A0P1A8Z7</accession>
<keyword evidence="1" id="KW-0343">GTPase activation</keyword>
<dbReference type="InterPro" id="IPR008936">
    <property type="entry name" value="Rho_GTPase_activation_prot"/>
</dbReference>
<dbReference type="InterPro" id="IPR039360">
    <property type="entry name" value="Ras_GTPase"/>
</dbReference>
<dbReference type="GO" id="GO:0005096">
    <property type="term" value="F:GTPase activator activity"/>
    <property type="evidence" value="ECO:0007669"/>
    <property type="project" value="UniProtKB-KW"/>
</dbReference>
<dbReference type="AlphaFoldDB" id="A0A0P1A8Z7"/>